<name>A0A068S1Z5_9FUNG</name>
<reference evidence="2" key="1">
    <citation type="submission" date="2013-08" db="EMBL/GenBank/DDBJ databases">
        <title>Gene expansion shapes genome architecture in the human pathogen Lichtheimia corymbifera: an evolutionary genomics analysis in the ancient terrestrial Mucorales (Mucoromycotina).</title>
        <authorList>
            <person name="Schwartze V.U."/>
            <person name="Winter S."/>
            <person name="Shelest E."/>
            <person name="Marcet-Houben M."/>
            <person name="Horn F."/>
            <person name="Wehner S."/>
            <person name="Hoffmann K."/>
            <person name="Riege K."/>
            <person name="Sammeth M."/>
            <person name="Nowrousian M."/>
            <person name="Valiante V."/>
            <person name="Linde J."/>
            <person name="Jacobsen I.D."/>
            <person name="Marz M."/>
            <person name="Brakhage A.A."/>
            <person name="Gabaldon T."/>
            <person name="Bocker S."/>
            <person name="Voigt K."/>
        </authorList>
    </citation>
    <scope>NUCLEOTIDE SEQUENCE [LARGE SCALE GENOMIC DNA]</scope>
    <source>
        <strain evidence="2">FSU 9682</strain>
    </source>
</reference>
<accession>A0A068S1Z5</accession>
<dbReference type="VEuPathDB" id="FungiDB:LCOR_06972.1"/>
<evidence type="ECO:0000256" key="1">
    <source>
        <dbReference type="SAM" id="MobiDB-lite"/>
    </source>
</evidence>
<keyword evidence="3" id="KW-1185">Reference proteome</keyword>
<dbReference type="Proteomes" id="UP000027586">
    <property type="component" value="Unassembled WGS sequence"/>
</dbReference>
<dbReference type="AlphaFoldDB" id="A0A068S1Z5"/>
<protein>
    <submittedName>
        <fullName evidence="2">Uncharacterized protein</fullName>
    </submittedName>
</protein>
<dbReference type="EMBL" id="CBTN010000033">
    <property type="protein sequence ID" value="CDH55872.1"/>
    <property type="molecule type" value="Genomic_DNA"/>
</dbReference>
<proteinExistence type="predicted"/>
<feature type="compositionally biased region" description="Basic and acidic residues" evidence="1">
    <location>
        <begin position="84"/>
        <end position="94"/>
    </location>
</feature>
<sequence>MSEPNQNINLDMHPPAQKVGGMRVKQANHTPLPTAEDRDERMEEADMSEEDQQQMIHMEREREKAFREKQRAESYGQTPTLNIHGKEPNNRMERGAGYNPAFQPRSMNH</sequence>
<comment type="caution">
    <text evidence="2">The sequence shown here is derived from an EMBL/GenBank/DDBJ whole genome shotgun (WGS) entry which is preliminary data.</text>
</comment>
<dbReference type="OrthoDB" id="2252527at2759"/>
<organism evidence="2 3">
    <name type="scientific">Lichtheimia corymbifera JMRC:FSU:9682</name>
    <dbReference type="NCBI Taxonomy" id="1263082"/>
    <lineage>
        <taxon>Eukaryota</taxon>
        <taxon>Fungi</taxon>
        <taxon>Fungi incertae sedis</taxon>
        <taxon>Mucoromycota</taxon>
        <taxon>Mucoromycotina</taxon>
        <taxon>Mucoromycetes</taxon>
        <taxon>Mucorales</taxon>
        <taxon>Lichtheimiaceae</taxon>
        <taxon>Lichtheimia</taxon>
    </lineage>
</organism>
<feature type="region of interest" description="Disordered" evidence="1">
    <location>
        <begin position="1"/>
        <end position="109"/>
    </location>
</feature>
<evidence type="ECO:0000313" key="2">
    <source>
        <dbReference type="EMBL" id="CDH55872.1"/>
    </source>
</evidence>
<evidence type="ECO:0000313" key="3">
    <source>
        <dbReference type="Proteomes" id="UP000027586"/>
    </source>
</evidence>
<feature type="compositionally biased region" description="Basic and acidic residues" evidence="1">
    <location>
        <begin position="57"/>
        <end position="72"/>
    </location>
</feature>
<feature type="compositionally biased region" description="Acidic residues" evidence="1">
    <location>
        <begin position="42"/>
        <end position="52"/>
    </location>
</feature>
<gene>
    <name evidence="2" type="ORF">LCOR_06972.1</name>
</gene>